<evidence type="ECO:0000259" key="2">
    <source>
        <dbReference type="Pfam" id="PF01408"/>
    </source>
</evidence>
<evidence type="ECO:0000313" key="5">
    <source>
        <dbReference type="Proteomes" id="UP000005551"/>
    </source>
</evidence>
<dbReference type="InterPro" id="IPR036291">
    <property type="entry name" value="NAD(P)-bd_dom_sf"/>
</dbReference>
<evidence type="ECO:0000313" key="4">
    <source>
        <dbReference type="EMBL" id="EIM76509.1"/>
    </source>
</evidence>
<dbReference type="SUPFAM" id="SSF55347">
    <property type="entry name" value="Glyceraldehyde-3-phosphate dehydrogenase-like, C-terminal domain"/>
    <property type="match status" value="1"/>
</dbReference>
<evidence type="ECO:0000259" key="3">
    <source>
        <dbReference type="Pfam" id="PF22725"/>
    </source>
</evidence>
<dbReference type="SUPFAM" id="SSF51735">
    <property type="entry name" value="NAD(P)-binding Rossmann-fold domains"/>
    <property type="match status" value="1"/>
</dbReference>
<dbReference type="Gene3D" id="3.40.50.720">
    <property type="entry name" value="NAD(P)-binding Rossmann-like Domain"/>
    <property type="match status" value="1"/>
</dbReference>
<name>I5C3V7_9BACT</name>
<reference evidence="4 5" key="1">
    <citation type="submission" date="2012-05" db="EMBL/GenBank/DDBJ databases">
        <title>Genome sequence of Nitritalea halalkaliphila LW7.</title>
        <authorList>
            <person name="Jangir P.K."/>
            <person name="Singh A."/>
            <person name="Shivaji S."/>
            <person name="Sharma R."/>
        </authorList>
    </citation>
    <scope>NUCLEOTIDE SEQUENCE [LARGE SCALE GENOMIC DNA]</scope>
    <source>
        <strain evidence="4 5">LW7</strain>
    </source>
</reference>
<dbReference type="PANTHER" id="PTHR43818">
    <property type="entry name" value="BCDNA.GH03377"/>
    <property type="match status" value="1"/>
</dbReference>
<sequence>MLTMKKTDTINAAIVGTGFIGPAHLEALRRIPYVQVLGLCEASPELAAEKAAQLGIPRAYSFEEMLQDPDIHVVHICTPNFLHYPQSKAALLAGKHVICEKPLANRAEEAEELLALAKEKGLIHAVHFNLRYYPMVRQMKALREKGELGEIFAVLGSYLQDWLFLQTDYNWRLEPDKSGDSRAIADIGSHLLDITEYVTGLSLSEVMADFSTVHKTRYKPLKAIETYSGKTLQPEDYEEVPIHTEDHATVLLRFTNGTKGSVTVSQVHAGRKNRLNIEIAGSKANLEWNSERPNELWIGKRETANGHLLKDPALAEPAAGQLISFPGGHNEGFPDTSKQLFKEVYAAIREGKPQEGQYPDFAAGLRELIICEKIVESAKKDAWVRI</sequence>
<dbReference type="AlphaFoldDB" id="I5C3V7"/>
<dbReference type="Gene3D" id="3.30.360.10">
    <property type="entry name" value="Dihydrodipicolinate Reductase, domain 2"/>
    <property type="match status" value="1"/>
</dbReference>
<keyword evidence="5" id="KW-1185">Reference proteome</keyword>
<gene>
    <name evidence="4" type="ORF">A3SI_09997</name>
</gene>
<evidence type="ECO:0000256" key="1">
    <source>
        <dbReference type="ARBA" id="ARBA00023002"/>
    </source>
</evidence>
<comment type="caution">
    <text evidence="4">The sequence shown here is derived from an EMBL/GenBank/DDBJ whole genome shotgun (WGS) entry which is preliminary data.</text>
</comment>
<feature type="domain" description="Gfo/Idh/MocA-like oxidoreductase N-terminal" evidence="2">
    <location>
        <begin position="10"/>
        <end position="127"/>
    </location>
</feature>
<dbReference type="Pfam" id="PF01408">
    <property type="entry name" value="GFO_IDH_MocA"/>
    <property type="match status" value="1"/>
</dbReference>
<feature type="domain" description="GFO/IDH/MocA-like oxidoreductase" evidence="3">
    <location>
        <begin position="136"/>
        <end position="286"/>
    </location>
</feature>
<keyword evidence="1" id="KW-0560">Oxidoreductase</keyword>
<dbReference type="InterPro" id="IPR055170">
    <property type="entry name" value="GFO_IDH_MocA-like_dom"/>
</dbReference>
<dbReference type="Proteomes" id="UP000005551">
    <property type="component" value="Unassembled WGS sequence"/>
</dbReference>
<dbReference type="PATRIC" id="fig|1189621.3.peg.2081"/>
<dbReference type="GO" id="GO:0016491">
    <property type="term" value="F:oxidoreductase activity"/>
    <property type="evidence" value="ECO:0007669"/>
    <property type="project" value="UniProtKB-KW"/>
</dbReference>
<protein>
    <submittedName>
        <fullName evidence="4">Oxidoreductase domain-containing protein</fullName>
    </submittedName>
</protein>
<proteinExistence type="predicted"/>
<dbReference type="InterPro" id="IPR050463">
    <property type="entry name" value="Gfo/Idh/MocA_oxidrdct_glycsds"/>
</dbReference>
<accession>I5C3V7</accession>
<dbReference type="Pfam" id="PF22725">
    <property type="entry name" value="GFO_IDH_MocA_C3"/>
    <property type="match status" value="1"/>
</dbReference>
<dbReference type="InterPro" id="IPR000683">
    <property type="entry name" value="Gfo/Idh/MocA-like_OxRdtase_N"/>
</dbReference>
<dbReference type="STRING" id="1189621.A3SI_09997"/>
<organism evidence="4 5">
    <name type="scientific">Nitritalea halalkaliphila LW7</name>
    <dbReference type="NCBI Taxonomy" id="1189621"/>
    <lineage>
        <taxon>Bacteria</taxon>
        <taxon>Pseudomonadati</taxon>
        <taxon>Bacteroidota</taxon>
        <taxon>Cytophagia</taxon>
        <taxon>Cytophagales</taxon>
        <taxon>Cyclobacteriaceae</taxon>
        <taxon>Nitritalea</taxon>
    </lineage>
</organism>
<dbReference type="EMBL" id="AJYA01000020">
    <property type="protein sequence ID" value="EIM76509.1"/>
    <property type="molecule type" value="Genomic_DNA"/>
</dbReference>
<dbReference type="GO" id="GO:0000166">
    <property type="term" value="F:nucleotide binding"/>
    <property type="evidence" value="ECO:0007669"/>
    <property type="project" value="InterPro"/>
</dbReference>
<dbReference type="PANTHER" id="PTHR43818:SF11">
    <property type="entry name" value="BCDNA.GH03377"/>
    <property type="match status" value="1"/>
</dbReference>